<name>A0A7X6RZN7_9MYCO</name>
<keyword evidence="6 10" id="KW-0418">Kinase</keyword>
<dbReference type="AlphaFoldDB" id="A0A7X6RZN7"/>
<evidence type="ECO:0000256" key="6">
    <source>
        <dbReference type="ARBA" id="ARBA00022777"/>
    </source>
</evidence>
<dbReference type="SUPFAM" id="SSF55874">
    <property type="entry name" value="ATPase domain of HSP90 chaperone/DNA topoisomerase II/histidine kinase"/>
    <property type="match status" value="1"/>
</dbReference>
<comment type="catalytic activity">
    <reaction evidence="1">
        <text>ATP + protein L-histidine = ADP + protein N-phospho-L-histidine.</text>
        <dbReference type="EC" id="2.7.13.3"/>
    </reaction>
</comment>
<dbReference type="InterPro" id="IPR005467">
    <property type="entry name" value="His_kinase_dom"/>
</dbReference>
<evidence type="ECO:0000256" key="8">
    <source>
        <dbReference type="SAM" id="Phobius"/>
    </source>
</evidence>
<feature type="transmembrane region" description="Helical" evidence="8">
    <location>
        <begin position="78"/>
        <end position="96"/>
    </location>
</feature>
<dbReference type="SUPFAM" id="SSF47384">
    <property type="entry name" value="Homodimeric domain of signal transducing histidine kinase"/>
    <property type="match status" value="1"/>
</dbReference>
<keyword evidence="8" id="KW-0812">Transmembrane</keyword>
<evidence type="ECO:0000313" key="11">
    <source>
        <dbReference type="Proteomes" id="UP000518188"/>
    </source>
</evidence>
<dbReference type="Pfam" id="PF02518">
    <property type="entry name" value="HATPase_c"/>
    <property type="match status" value="1"/>
</dbReference>
<keyword evidence="8" id="KW-1133">Transmembrane helix</keyword>
<accession>A0A7X6RZN7</accession>
<feature type="transmembrane region" description="Helical" evidence="8">
    <location>
        <begin position="21"/>
        <end position="44"/>
    </location>
</feature>
<dbReference type="InterPro" id="IPR036890">
    <property type="entry name" value="HATPase_C_sf"/>
</dbReference>
<dbReference type="PANTHER" id="PTHR44936">
    <property type="entry name" value="SENSOR PROTEIN CREC"/>
    <property type="match status" value="1"/>
</dbReference>
<evidence type="ECO:0000256" key="2">
    <source>
        <dbReference type="ARBA" id="ARBA00004236"/>
    </source>
</evidence>
<evidence type="ECO:0000256" key="4">
    <source>
        <dbReference type="ARBA" id="ARBA00022553"/>
    </source>
</evidence>
<dbReference type="InterPro" id="IPR004358">
    <property type="entry name" value="Sig_transdc_His_kin-like_C"/>
</dbReference>
<dbReference type="InterPro" id="IPR050980">
    <property type="entry name" value="2C_sensor_his_kinase"/>
</dbReference>
<feature type="transmembrane region" description="Helical" evidence="8">
    <location>
        <begin position="126"/>
        <end position="144"/>
    </location>
</feature>
<organism evidence="10 11">
    <name type="scientific">Mycolicibacterium septicum DSM 44393</name>
    <dbReference type="NCBI Taxonomy" id="1341646"/>
    <lineage>
        <taxon>Bacteria</taxon>
        <taxon>Bacillati</taxon>
        <taxon>Actinomycetota</taxon>
        <taxon>Actinomycetes</taxon>
        <taxon>Mycobacteriales</taxon>
        <taxon>Mycobacteriaceae</taxon>
        <taxon>Mycolicibacterium</taxon>
    </lineage>
</organism>
<keyword evidence="5" id="KW-0808">Transferase</keyword>
<dbReference type="PROSITE" id="PS50109">
    <property type="entry name" value="HIS_KIN"/>
    <property type="match status" value="1"/>
</dbReference>
<feature type="transmembrane region" description="Helical" evidence="8">
    <location>
        <begin position="50"/>
        <end position="66"/>
    </location>
</feature>
<proteinExistence type="predicted"/>
<evidence type="ECO:0000256" key="5">
    <source>
        <dbReference type="ARBA" id="ARBA00022679"/>
    </source>
</evidence>
<dbReference type="InterPro" id="IPR036097">
    <property type="entry name" value="HisK_dim/P_sf"/>
</dbReference>
<comment type="caution">
    <text evidence="10">The sequence shown here is derived from an EMBL/GenBank/DDBJ whole genome shotgun (WGS) entry which is preliminary data.</text>
</comment>
<dbReference type="EMBL" id="JAAXPJ010000028">
    <property type="protein sequence ID" value="NKZ15774.1"/>
    <property type="molecule type" value="Genomic_DNA"/>
</dbReference>
<feature type="transmembrane region" description="Helical" evidence="8">
    <location>
        <begin position="102"/>
        <end position="119"/>
    </location>
</feature>
<feature type="transmembrane region" description="Helical" evidence="8">
    <location>
        <begin position="156"/>
        <end position="177"/>
    </location>
</feature>
<reference evidence="10 11" key="1">
    <citation type="submission" date="2020-04" db="EMBL/GenBank/DDBJ databases">
        <title>MicrobeNet Type strains.</title>
        <authorList>
            <person name="Nicholson A.C."/>
        </authorList>
    </citation>
    <scope>NUCLEOTIDE SEQUENCE [LARGE SCALE GENOMIC DNA]</scope>
    <source>
        <strain evidence="10 11">ATCC 700731</strain>
    </source>
</reference>
<evidence type="ECO:0000256" key="1">
    <source>
        <dbReference type="ARBA" id="ARBA00000085"/>
    </source>
</evidence>
<dbReference type="Gene3D" id="3.30.565.10">
    <property type="entry name" value="Histidine kinase-like ATPase, C-terminal domain"/>
    <property type="match status" value="1"/>
</dbReference>
<dbReference type="PANTHER" id="PTHR44936:SF9">
    <property type="entry name" value="SENSOR PROTEIN CREC"/>
    <property type="match status" value="1"/>
</dbReference>
<comment type="subcellular location">
    <subcellularLocation>
        <location evidence="2">Cell membrane</location>
    </subcellularLocation>
</comment>
<sequence>MRLHNRVTALVDGGEYGLARVVVAVRMAVVASVGVLVLVGPAWVRQHVPAAVGILIAATVYAVVLLANPKFEARRTRYSWAVALADSAITLAWIAFTGGPHSPVVAVLPLVVIASAARLSFIETLLLSTLLGLAYTAVIVPFSSTPATALTPWLQASWWALYLLFAAVLTAGLSTLAEREHRSRLRALVEAETQHAAAEEERDLRSRLLTSYQSQQDGLQVLVHEFRTPIASLEALLDALAGISPMTDADRSTSLQLASRHTRHVVDMLDALSDVALSRRPTFSGGRVRQVDVADIVTAAADAVGLTAPRLQLAMTADLSAVAINAQGLRRVLTNLLENAARHGRGAPVDVTCSRHGNDLVIAVADRGPGFPDEQVGELTAKYVSAGGQRGTAGLGLWIVQQITDAMGGRVNFAARAGGGLVATFRVPLITAPQPDPPPAPRW</sequence>
<dbReference type="PRINTS" id="PR00344">
    <property type="entry name" value="BCTRLSENSOR"/>
</dbReference>
<dbReference type="SMART" id="SM00387">
    <property type="entry name" value="HATPase_c"/>
    <property type="match status" value="1"/>
</dbReference>
<dbReference type="Proteomes" id="UP000518188">
    <property type="component" value="Unassembled WGS sequence"/>
</dbReference>
<dbReference type="GO" id="GO:0000155">
    <property type="term" value="F:phosphorelay sensor kinase activity"/>
    <property type="evidence" value="ECO:0007669"/>
    <property type="project" value="InterPro"/>
</dbReference>
<evidence type="ECO:0000256" key="7">
    <source>
        <dbReference type="ARBA" id="ARBA00023012"/>
    </source>
</evidence>
<gene>
    <name evidence="10" type="ORF">HGA11_32900</name>
</gene>
<evidence type="ECO:0000313" key="10">
    <source>
        <dbReference type="EMBL" id="NKZ15774.1"/>
    </source>
</evidence>
<keyword evidence="8" id="KW-0472">Membrane</keyword>
<keyword evidence="7" id="KW-0902">Two-component regulatory system</keyword>
<evidence type="ECO:0000259" key="9">
    <source>
        <dbReference type="PROSITE" id="PS50109"/>
    </source>
</evidence>
<dbReference type="EC" id="2.7.13.3" evidence="3"/>
<dbReference type="GO" id="GO:0005886">
    <property type="term" value="C:plasma membrane"/>
    <property type="evidence" value="ECO:0007669"/>
    <property type="project" value="UniProtKB-SubCell"/>
</dbReference>
<keyword evidence="4" id="KW-0597">Phosphoprotein</keyword>
<evidence type="ECO:0000256" key="3">
    <source>
        <dbReference type="ARBA" id="ARBA00012438"/>
    </source>
</evidence>
<feature type="domain" description="Histidine kinase" evidence="9">
    <location>
        <begin position="221"/>
        <end position="431"/>
    </location>
</feature>
<dbReference type="InterPro" id="IPR003594">
    <property type="entry name" value="HATPase_dom"/>
</dbReference>
<protein>
    <recommendedName>
        <fullName evidence="3">histidine kinase</fullName>
        <ecNumber evidence="3">2.7.13.3</ecNumber>
    </recommendedName>
</protein>